<dbReference type="EMBL" id="CP012871">
    <property type="protein sequence ID" value="ALR75234.1"/>
    <property type="molecule type" value="Genomic_DNA"/>
</dbReference>
<evidence type="ECO:0000313" key="2">
    <source>
        <dbReference type="Proteomes" id="UP000069162"/>
    </source>
</evidence>
<dbReference type="Proteomes" id="UP000069162">
    <property type="component" value="Chromosome"/>
</dbReference>
<protein>
    <submittedName>
        <fullName evidence="1">Uncharacterized protein</fullName>
    </submittedName>
</protein>
<gene>
    <name evidence="1" type="ORF">AO703_02600</name>
</gene>
<dbReference type="AlphaFoldDB" id="A0A806X1Y9"/>
<evidence type="ECO:0000313" key="1">
    <source>
        <dbReference type="EMBL" id="ALR75234.1"/>
    </source>
</evidence>
<reference evidence="2" key="1">
    <citation type="submission" date="2015-10" db="EMBL/GenBank/DDBJ databases">
        <title>Complete Genome Sequencing of Klebsiella sp. strain G5.</title>
        <authorList>
            <person name="Chan K.-G."/>
            <person name="Chen J.-W."/>
        </authorList>
    </citation>
    <scope>NUCLEOTIDE SEQUENCE [LARGE SCALE GENOMIC DNA]</scope>
    <source>
        <strain evidence="2">G5</strain>
    </source>
</reference>
<dbReference type="KEGG" id="kle:AO703_02600"/>
<proteinExistence type="predicted"/>
<name>A0A806X1Y9_9ENTR</name>
<accession>A0A806X1Y9</accession>
<sequence length="114" mass="12714">MLNPCIDDPDEHLVFLDDGRVEPALINGQESRKGKASIQYLGLARAELLQMRARHRRTVIAAIRHTIAALEEGRDPGTDLDDLLTLLSSKEAYVAYTRTLVRTHMSAYIEALGL</sequence>
<organism evidence="1 2">
    <name type="scientific">[Enterobacter] lignolyticus</name>
    <dbReference type="NCBI Taxonomy" id="1334193"/>
    <lineage>
        <taxon>Bacteria</taxon>
        <taxon>Pseudomonadati</taxon>
        <taxon>Pseudomonadota</taxon>
        <taxon>Gammaproteobacteria</taxon>
        <taxon>Enterobacterales</taxon>
        <taxon>Enterobacteriaceae</taxon>
        <taxon>Pluralibacter</taxon>
    </lineage>
</organism>